<dbReference type="EMBL" id="FXYG01000001">
    <property type="protein sequence ID" value="SMX35366.1"/>
    <property type="molecule type" value="Genomic_DNA"/>
</dbReference>
<keyword evidence="3" id="KW-1185">Reference proteome</keyword>
<accession>A0A238K081</accession>
<dbReference type="Pfam" id="PF18856">
    <property type="entry name" value="baeRF_family12"/>
    <property type="match status" value="1"/>
</dbReference>
<feature type="region of interest" description="Disordered" evidence="1">
    <location>
        <begin position="43"/>
        <end position="70"/>
    </location>
</feature>
<evidence type="ECO:0000313" key="3">
    <source>
        <dbReference type="Proteomes" id="UP000202485"/>
    </source>
</evidence>
<dbReference type="InterPro" id="IPR041374">
    <property type="entry name" value="BaeRF_family12"/>
</dbReference>
<dbReference type="OrthoDB" id="9812459at2"/>
<evidence type="ECO:0000313" key="2">
    <source>
        <dbReference type="EMBL" id="SMX35366.1"/>
    </source>
</evidence>
<dbReference type="Proteomes" id="UP000202485">
    <property type="component" value="Unassembled WGS sequence"/>
</dbReference>
<protein>
    <submittedName>
        <fullName evidence="2">Protein required for attachment to host cells</fullName>
    </submittedName>
</protein>
<feature type="compositionally biased region" description="Basic and acidic residues" evidence="1">
    <location>
        <begin position="43"/>
        <end position="58"/>
    </location>
</feature>
<name>A0A238K081_9RHOB</name>
<proteinExistence type="predicted"/>
<sequence length="153" mass="16932">MVALAQGTWVIIADGEKALFTENVTDAENPNLVVVSVEEQDHLAARSKPSDRAGRRNDTGPNQKSAVEEDTWRTHAKSLFVQDVANLLNKKGLKGAYKRLVLVASPQVLGLLRRRLHSEVLAKVVAEVDKTLTNHPLHKVEKVLQRQLRTSTA</sequence>
<dbReference type="RefSeq" id="WP_093962458.1">
    <property type="nucleotide sequence ID" value="NZ_FXYG01000001.1"/>
</dbReference>
<reference evidence="3" key="1">
    <citation type="submission" date="2017-05" db="EMBL/GenBank/DDBJ databases">
        <authorList>
            <person name="Rodrigo-Torres L."/>
            <person name="Arahal R. D."/>
            <person name="Lucena T."/>
        </authorList>
    </citation>
    <scope>NUCLEOTIDE SEQUENCE [LARGE SCALE GENOMIC DNA]</scope>
    <source>
        <strain evidence="3">CECT 8715</strain>
    </source>
</reference>
<evidence type="ECO:0000256" key="1">
    <source>
        <dbReference type="SAM" id="MobiDB-lite"/>
    </source>
</evidence>
<organism evidence="2 3">
    <name type="scientific">Ruegeria arenilitoris</name>
    <dbReference type="NCBI Taxonomy" id="1173585"/>
    <lineage>
        <taxon>Bacteria</taxon>
        <taxon>Pseudomonadati</taxon>
        <taxon>Pseudomonadota</taxon>
        <taxon>Alphaproteobacteria</taxon>
        <taxon>Rhodobacterales</taxon>
        <taxon>Roseobacteraceae</taxon>
        <taxon>Ruegeria</taxon>
    </lineage>
</organism>
<dbReference type="AlphaFoldDB" id="A0A238K081"/>
<gene>
    <name evidence="2" type="ORF">RUA8715_00959</name>
</gene>